<dbReference type="InterPro" id="IPR001806">
    <property type="entry name" value="Small_GTPase"/>
</dbReference>
<dbReference type="SUPFAM" id="SSF52540">
    <property type="entry name" value="P-loop containing nucleoside triphosphate hydrolases"/>
    <property type="match status" value="1"/>
</dbReference>
<evidence type="ECO:0000256" key="3">
    <source>
        <dbReference type="ARBA" id="ARBA00023134"/>
    </source>
</evidence>
<dbReference type="NCBIfam" id="TIGR00231">
    <property type="entry name" value="small_GTP"/>
    <property type="match status" value="1"/>
</dbReference>
<keyword evidence="4" id="KW-0449">Lipoprotein</keyword>
<dbReference type="InterPro" id="IPR050305">
    <property type="entry name" value="Small_GTPase_Rab"/>
</dbReference>
<comment type="similarity">
    <text evidence="1">Belongs to the small GTPase superfamily. Rab family.</text>
</comment>
<evidence type="ECO:0000256" key="2">
    <source>
        <dbReference type="ARBA" id="ARBA00022741"/>
    </source>
</evidence>
<keyword evidence="7" id="KW-1185">Reference proteome</keyword>
<evidence type="ECO:0000256" key="5">
    <source>
        <dbReference type="SAM" id="MobiDB-lite"/>
    </source>
</evidence>
<comment type="caution">
    <text evidence="6">The sequence shown here is derived from an EMBL/GenBank/DDBJ whole genome shotgun (WGS) entry which is preliminary data.</text>
</comment>
<gene>
    <name evidence="6" type="ORF">CTAYLR_000258</name>
</gene>
<evidence type="ECO:0000256" key="1">
    <source>
        <dbReference type="ARBA" id="ARBA00006270"/>
    </source>
</evidence>
<dbReference type="SMART" id="SM00173">
    <property type="entry name" value="RAS"/>
    <property type="match status" value="1"/>
</dbReference>
<evidence type="ECO:0000313" key="7">
    <source>
        <dbReference type="Proteomes" id="UP001230188"/>
    </source>
</evidence>
<keyword evidence="3" id="KW-0342">GTP-binding</keyword>
<sequence>MERSSSKMVIRLLMIGDSSVGKTSLVIRYDEDTFSTKYMTTIGVDYRDKFIEVDGRPIKLQIWDTAGQERFRSLTANFFGKADGFVVCFDVSNRTSFGHIRNWISDVQQHKRGEVDVALCGCKCDVEARVREVSEQEARGLADEFKVPYYEASAKMNTNVAQTFEELAEKVVRRKLASGATGGSSPNLVIRSPDAPEKKSCSC</sequence>
<dbReference type="PROSITE" id="PS51421">
    <property type="entry name" value="RAS"/>
    <property type="match status" value="1"/>
</dbReference>
<dbReference type="CDD" id="cd00154">
    <property type="entry name" value="Rab"/>
    <property type="match status" value="1"/>
</dbReference>
<dbReference type="PANTHER" id="PTHR47980">
    <property type="entry name" value="LD44762P"/>
    <property type="match status" value="1"/>
</dbReference>
<proteinExistence type="inferred from homology"/>
<evidence type="ECO:0000256" key="4">
    <source>
        <dbReference type="ARBA" id="ARBA00023288"/>
    </source>
</evidence>
<keyword evidence="2" id="KW-0547">Nucleotide-binding</keyword>
<feature type="region of interest" description="Disordered" evidence="5">
    <location>
        <begin position="178"/>
        <end position="203"/>
    </location>
</feature>
<dbReference type="InterPro" id="IPR005225">
    <property type="entry name" value="Small_GTP-bd"/>
</dbReference>
<dbReference type="Proteomes" id="UP001230188">
    <property type="component" value="Unassembled WGS sequence"/>
</dbReference>
<name>A0AAD7UEM7_9STRA</name>
<dbReference type="Gene3D" id="3.40.50.300">
    <property type="entry name" value="P-loop containing nucleotide triphosphate hydrolases"/>
    <property type="match status" value="1"/>
</dbReference>
<dbReference type="SMART" id="SM00174">
    <property type="entry name" value="RHO"/>
    <property type="match status" value="1"/>
</dbReference>
<protein>
    <submittedName>
        <fullName evidence="6">Uncharacterized protein</fullName>
    </submittedName>
</protein>
<dbReference type="FunFam" id="3.40.50.300:FF:001129">
    <property type="entry name" value="ras-related protein Rab-44 isoform X2"/>
    <property type="match status" value="1"/>
</dbReference>
<dbReference type="SMART" id="SM00175">
    <property type="entry name" value="RAB"/>
    <property type="match status" value="1"/>
</dbReference>
<dbReference type="InterPro" id="IPR027417">
    <property type="entry name" value="P-loop_NTPase"/>
</dbReference>
<dbReference type="PROSITE" id="PS51419">
    <property type="entry name" value="RAB"/>
    <property type="match status" value="1"/>
</dbReference>
<dbReference type="AlphaFoldDB" id="A0AAD7UEM7"/>
<dbReference type="PROSITE" id="PS51420">
    <property type="entry name" value="RHO"/>
    <property type="match status" value="1"/>
</dbReference>
<feature type="compositionally biased region" description="Basic and acidic residues" evidence="5">
    <location>
        <begin position="194"/>
        <end position="203"/>
    </location>
</feature>
<dbReference type="Pfam" id="PF00071">
    <property type="entry name" value="Ras"/>
    <property type="match status" value="1"/>
</dbReference>
<dbReference type="EMBL" id="JAQMWT010000344">
    <property type="protein sequence ID" value="KAJ8603826.1"/>
    <property type="molecule type" value="Genomic_DNA"/>
</dbReference>
<dbReference type="PRINTS" id="PR00449">
    <property type="entry name" value="RASTRNSFRMNG"/>
</dbReference>
<dbReference type="GO" id="GO:0005525">
    <property type="term" value="F:GTP binding"/>
    <property type="evidence" value="ECO:0007669"/>
    <property type="project" value="UniProtKB-KW"/>
</dbReference>
<evidence type="ECO:0000313" key="6">
    <source>
        <dbReference type="EMBL" id="KAJ8603826.1"/>
    </source>
</evidence>
<reference evidence="6" key="1">
    <citation type="submission" date="2023-01" db="EMBL/GenBank/DDBJ databases">
        <title>Metagenome sequencing of chrysophaentin producing Chrysophaeum taylorii.</title>
        <authorList>
            <person name="Davison J."/>
            <person name="Bewley C."/>
        </authorList>
    </citation>
    <scope>NUCLEOTIDE SEQUENCE</scope>
    <source>
        <strain evidence="6">NIES-1699</strain>
    </source>
</reference>
<organism evidence="6 7">
    <name type="scientific">Chrysophaeum taylorii</name>
    <dbReference type="NCBI Taxonomy" id="2483200"/>
    <lineage>
        <taxon>Eukaryota</taxon>
        <taxon>Sar</taxon>
        <taxon>Stramenopiles</taxon>
        <taxon>Ochrophyta</taxon>
        <taxon>Pelagophyceae</taxon>
        <taxon>Pelagomonadales</taxon>
        <taxon>Pelagomonadaceae</taxon>
        <taxon>Chrysophaeum</taxon>
    </lineage>
</organism>
<dbReference type="SMART" id="SM00176">
    <property type="entry name" value="RAN"/>
    <property type="match status" value="1"/>
</dbReference>
<accession>A0AAD7UEM7</accession>
<dbReference type="GO" id="GO:0003924">
    <property type="term" value="F:GTPase activity"/>
    <property type="evidence" value="ECO:0007669"/>
    <property type="project" value="InterPro"/>
</dbReference>